<dbReference type="AlphaFoldDB" id="A0A941CZ72"/>
<evidence type="ECO:0000313" key="4">
    <source>
        <dbReference type="Proteomes" id="UP000622580"/>
    </source>
</evidence>
<comment type="caution">
    <text evidence="3">The sequence shown here is derived from an EMBL/GenBank/DDBJ whole genome shotgun (WGS) entry which is preliminary data.</text>
</comment>
<evidence type="ECO:0000256" key="1">
    <source>
        <dbReference type="SAM" id="Phobius"/>
    </source>
</evidence>
<keyword evidence="1" id="KW-1133">Transmembrane helix</keyword>
<keyword evidence="4" id="KW-1185">Reference proteome</keyword>
<gene>
    <name evidence="3" type="ORF">JKL49_08000</name>
</gene>
<feature type="domain" description="AsmA" evidence="2">
    <location>
        <begin position="24"/>
        <end position="155"/>
    </location>
</feature>
<dbReference type="PANTHER" id="PTHR30441">
    <property type="entry name" value="DUF748 DOMAIN-CONTAINING PROTEIN"/>
    <property type="match status" value="1"/>
</dbReference>
<dbReference type="Proteomes" id="UP000622580">
    <property type="component" value="Unassembled WGS sequence"/>
</dbReference>
<dbReference type="GO" id="GO:0005886">
    <property type="term" value="C:plasma membrane"/>
    <property type="evidence" value="ECO:0007669"/>
    <property type="project" value="TreeGrafter"/>
</dbReference>
<dbReference type="InterPro" id="IPR007844">
    <property type="entry name" value="AsmA"/>
</dbReference>
<organism evidence="3 4">
    <name type="scientific">Phenylobacterium glaciei</name>
    <dbReference type="NCBI Taxonomy" id="2803784"/>
    <lineage>
        <taxon>Bacteria</taxon>
        <taxon>Pseudomonadati</taxon>
        <taxon>Pseudomonadota</taxon>
        <taxon>Alphaproteobacteria</taxon>
        <taxon>Caulobacterales</taxon>
        <taxon>Caulobacteraceae</taxon>
        <taxon>Phenylobacterium</taxon>
    </lineage>
</organism>
<accession>A0A941CZ72</accession>
<protein>
    <submittedName>
        <fullName evidence="3">AsmA family protein</fullName>
    </submittedName>
</protein>
<dbReference type="EMBL" id="JAGSGD010000001">
    <property type="protein sequence ID" value="MBR7619326.1"/>
    <property type="molecule type" value="Genomic_DNA"/>
</dbReference>
<dbReference type="Pfam" id="PF05170">
    <property type="entry name" value="AsmA"/>
    <property type="match status" value="2"/>
</dbReference>
<dbReference type="InterPro" id="IPR052894">
    <property type="entry name" value="AsmA-related"/>
</dbReference>
<name>A0A941CZ72_9CAUL</name>
<feature type="domain" description="AsmA" evidence="2">
    <location>
        <begin position="171"/>
        <end position="556"/>
    </location>
</feature>
<keyword evidence="1" id="KW-0472">Membrane</keyword>
<sequence length="677" mass="72588">MRPGWERARTRIRETKFKRPSNRALAWTGGIVATLLVAIALFLILFDWNYLRGPIGRFASAKTGREIVLAGDLKVHAFSLKPSATVQGIRIGNPKWAGPGQTADIASLDVQVKLLPLFVGQVVLLNLQLDQAKVDLLRDRQGRATWDFSNGKKTNKPFKMPPIRRFVINDGHLKITDQKRRLVLNGEVNATEKMGQTGRGFLMTGDGSLNGNKFLLRVQGGPLLNVDTHKPYPFDADIRSGATRVTAKGAIPKPFDLGEFYMDTTAQGPDLSDLYDLTGVALPNTPPYKLHGRLSREGHLYKIDGLGGRVGDSDLSGFISVETGEERPYLKADLKSRSLDFDDLAAIFGGVPSRKAGETVSPEQAAMGKKMAAQRRLLPDSTLDVTKIRSLDADVRYRATSIHDAMLPLRGADVTVKLDHGLLSANPLTLDLPQGKITGQAHLNARNAVPVTDVDVRLSNARLEQLIPVKGEPLAGSFVGRIKLKGAGNSVHRAAANADGEVLAVVPSGEIREAFAELLGINLTKGLGLLFSKDKGAVPIRCGVAHFQAKGGVLTADRIVFDTKPVVATGGGIINLDNETLNLRIQGHSKELRLVRLLSPITVKGPILGPKVGIETGKVVAQGGVAVALASVINPLAILLPFIDPGLAKDANCAALIADAGREGVPLKTTPAKVARR</sequence>
<keyword evidence="1" id="KW-0812">Transmembrane</keyword>
<proteinExistence type="predicted"/>
<dbReference type="GO" id="GO:0090313">
    <property type="term" value="P:regulation of protein targeting to membrane"/>
    <property type="evidence" value="ECO:0007669"/>
    <property type="project" value="TreeGrafter"/>
</dbReference>
<evidence type="ECO:0000313" key="3">
    <source>
        <dbReference type="EMBL" id="MBR7619326.1"/>
    </source>
</evidence>
<feature type="transmembrane region" description="Helical" evidence="1">
    <location>
        <begin position="24"/>
        <end position="46"/>
    </location>
</feature>
<evidence type="ECO:0000259" key="2">
    <source>
        <dbReference type="Pfam" id="PF05170"/>
    </source>
</evidence>
<reference evidence="3" key="1">
    <citation type="submission" date="2021-04" db="EMBL/GenBank/DDBJ databases">
        <title>Draft genome assembly of strain Phenylobacterium sp. 20VBR1 using MiniION and Illumina platforms.</title>
        <authorList>
            <person name="Thomas F.A."/>
            <person name="Krishnan K.P."/>
            <person name="Sinha R.K."/>
        </authorList>
    </citation>
    <scope>NUCLEOTIDE SEQUENCE</scope>
    <source>
        <strain evidence="3">20VBR1</strain>
    </source>
</reference>
<dbReference type="PANTHER" id="PTHR30441:SF9">
    <property type="entry name" value="ASMA FAMILY PROTEIN YHJG"/>
    <property type="match status" value="1"/>
</dbReference>